<evidence type="ECO:0000313" key="2">
    <source>
        <dbReference type="EMBL" id="MCY0385693.1"/>
    </source>
</evidence>
<feature type="compositionally biased region" description="Low complexity" evidence="1">
    <location>
        <begin position="765"/>
        <end position="774"/>
    </location>
</feature>
<evidence type="ECO:0000256" key="1">
    <source>
        <dbReference type="SAM" id="MobiDB-lite"/>
    </source>
</evidence>
<sequence length="802" mass="86936">MPLPAAMPRDHVVIVPVRPTLSIKTRYSTTDILDALAAGAHPFESLAALGEDLSAAGAGERNPARRAAVLRIGAILDSLTGLDPKTYGYRSALGVIGIASKLLKGGQADADDMLDIGTLERNLMTLQPPARPGGESRSPTASPAQPGGKAGTTADAAPPPSPARTGALLLVTGDASDDAAWQKNAALPSGNAASPPPPPLAAGRDAAREETSVQRGDDPALLAVPRFTWRLNSDRERSSFEHADAAYDLTRGPALYTRVGNVPLLGRRRDDGQVLWESMPLSEYATPMAIPAAAPQRFAVSGGDYIGIDGVAYRVGEIEPGGLWIVHEHSGWPPLPLTRGPERNWALKPADMKPEEIDGTIASDGFLRVANRKFIRVAGRTIEIARNVIFGEESIRRFAFPEMAELGPADVSGIIRRADGSTLIEGRYGYYDLRSDGPNGRRYVGEGDGRRWVRFDSERKRWNVISGAVELENGGGGIGAPDRGEDGMSRLSPAGRHASVRKDSNRSLDSLRQYHERLGAIGFLQARPLLRAAVDAAFQGIVDLHVRRPNRTAPGGGDLSNVVSVRQEFFRKTYQAEKWNTWTVQQKQRFVSEKIFKFYAQGLYLPHRSSDALCHEMTDFITAQLMQSAALRTKILQIEFRELPGSGLGHAALLYADDAALLGRFGRIEETDPERQRLRPRLTRTEFLAFTYAHRNKVLLIDPWGLEKVIDFSAMESARAGSEAVDLNLRAAGFGEGLNDHYRVAALLPELPVGKAGLALDAKSPSRSLPSSPSAGKNVLLQRRGMSEHGRRPPSASPDHRQ</sequence>
<accession>A0ABT3ZGP5</accession>
<feature type="region of interest" description="Disordered" evidence="1">
    <location>
        <begin position="186"/>
        <end position="219"/>
    </location>
</feature>
<protein>
    <submittedName>
        <fullName evidence="2">Uncharacterized protein</fullName>
    </submittedName>
</protein>
<dbReference type="Proteomes" id="UP001082899">
    <property type="component" value="Unassembled WGS sequence"/>
</dbReference>
<feature type="compositionally biased region" description="Basic and acidic residues" evidence="1">
    <location>
        <begin position="205"/>
        <end position="218"/>
    </location>
</feature>
<feature type="region of interest" description="Disordered" evidence="1">
    <location>
        <begin position="761"/>
        <end position="802"/>
    </location>
</feature>
<organism evidence="2 3">
    <name type="scientific">Robbsia betulipollinis</name>
    <dbReference type="NCBI Taxonomy" id="2981849"/>
    <lineage>
        <taxon>Bacteria</taxon>
        <taxon>Pseudomonadati</taxon>
        <taxon>Pseudomonadota</taxon>
        <taxon>Betaproteobacteria</taxon>
        <taxon>Burkholderiales</taxon>
        <taxon>Burkholderiaceae</taxon>
        <taxon>Robbsia</taxon>
    </lineage>
</organism>
<gene>
    <name evidence="2" type="ORF">OVY01_00240</name>
</gene>
<dbReference type="EMBL" id="JAPMXC010000001">
    <property type="protein sequence ID" value="MCY0385693.1"/>
    <property type="molecule type" value="Genomic_DNA"/>
</dbReference>
<feature type="region of interest" description="Disordered" evidence="1">
    <location>
        <begin position="125"/>
        <end position="166"/>
    </location>
</feature>
<evidence type="ECO:0000313" key="3">
    <source>
        <dbReference type="Proteomes" id="UP001082899"/>
    </source>
</evidence>
<comment type="caution">
    <text evidence="2">The sequence shown here is derived from an EMBL/GenBank/DDBJ whole genome shotgun (WGS) entry which is preliminary data.</text>
</comment>
<name>A0ABT3ZGP5_9BURK</name>
<keyword evidence="3" id="KW-1185">Reference proteome</keyword>
<reference evidence="2" key="1">
    <citation type="submission" date="2022-11" db="EMBL/GenBank/DDBJ databases">
        <title>Robbsia betulipollinis sp. nov., isolated from pollen of birch (Betula pendula).</title>
        <authorList>
            <person name="Shi H."/>
            <person name="Ambika Manirajan B."/>
            <person name="Ratering S."/>
            <person name="Geissler-Plaum R."/>
            <person name="Schnell S."/>
        </authorList>
    </citation>
    <scope>NUCLEOTIDE SEQUENCE</scope>
    <source>
        <strain evidence="2">Bb-Pol-6</strain>
    </source>
</reference>
<dbReference type="RefSeq" id="WP_267844820.1">
    <property type="nucleotide sequence ID" value="NZ_JAPMXC010000001.1"/>
</dbReference>
<proteinExistence type="predicted"/>